<dbReference type="EMBL" id="AEMG01000018">
    <property type="protein sequence ID" value="EFW91160.1"/>
    <property type="molecule type" value="Genomic_DNA"/>
</dbReference>
<evidence type="ECO:0000313" key="4">
    <source>
        <dbReference type="Proteomes" id="UP000003751"/>
    </source>
</evidence>
<feature type="compositionally biased region" description="Basic and acidic residues" evidence="1">
    <location>
        <begin position="171"/>
        <end position="183"/>
    </location>
</feature>
<reference evidence="3" key="2">
    <citation type="submission" date="2016-11" db="EMBL/GenBank/DDBJ databases">
        <authorList>
            <person name="Jaros S."/>
            <person name="Januszkiewicz K."/>
            <person name="Wedrychowicz H."/>
        </authorList>
    </citation>
    <scope>NUCLEOTIDE SEQUENCE [LARGE SCALE GENOMIC DNA]</scope>
    <source>
        <strain evidence="3">DX253</strain>
    </source>
</reference>
<reference evidence="5" key="3">
    <citation type="submission" date="2016-11" db="EMBL/GenBank/DDBJ databases">
        <authorList>
            <person name="Varghese N."/>
            <person name="Submissions S."/>
        </authorList>
    </citation>
    <scope>NUCLEOTIDE SEQUENCE [LARGE SCALE GENOMIC DNA]</scope>
    <source>
        <strain evidence="5">DX253</strain>
    </source>
</reference>
<dbReference type="STRING" id="797209.GCA_000376445_04107"/>
<dbReference type="EMBL" id="FRAN01000006">
    <property type="protein sequence ID" value="SHL35504.1"/>
    <property type="molecule type" value="Genomic_DNA"/>
</dbReference>
<keyword evidence="5" id="KW-1185">Reference proteome</keyword>
<dbReference type="AlphaFoldDB" id="E7QWR4"/>
<dbReference type="Proteomes" id="UP000184203">
    <property type="component" value="Unassembled WGS sequence"/>
</dbReference>
<evidence type="ECO:0000256" key="1">
    <source>
        <dbReference type="SAM" id="MobiDB-lite"/>
    </source>
</evidence>
<evidence type="ECO:0000313" key="5">
    <source>
        <dbReference type="Proteomes" id="UP000184203"/>
    </source>
</evidence>
<evidence type="ECO:0000313" key="3">
    <source>
        <dbReference type="EMBL" id="SHL35504.1"/>
    </source>
</evidence>
<sequence length="209" mass="24834">MPSAIDEIDDISARDIAILKARIEHPTASVRVLKERLEDEYGISLSHNRVNDILRDLSDKDVFRQVSLLNESFFEYHLFQIAFHYPNFEDRWEECYDDLMNDPHVLMFFNADDYHHWQFIARFRKHEKSETWKHEFFKKHGDLIAQFDSSSLPEIHKFRNDTEVLEQILHETEEGEKFVKNNDGETEDREEDLDDETERVVATDGGAND</sequence>
<name>E7QWR4_HALPU</name>
<dbReference type="eggNOG" id="arCOG06237">
    <property type="taxonomic scope" value="Archaea"/>
</dbReference>
<evidence type="ECO:0000313" key="2">
    <source>
        <dbReference type="EMBL" id="EFW91160.1"/>
    </source>
</evidence>
<dbReference type="RefSeq" id="WP_007981548.1">
    <property type="nucleotide sequence ID" value="NZ_AEMG01000018.1"/>
</dbReference>
<protein>
    <submittedName>
        <fullName evidence="2">Uncharacterized protein</fullName>
    </submittedName>
</protein>
<dbReference type="Proteomes" id="UP000003751">
    <property type="component" value="Unassembled WGS sequence"/>
</dbReference>
<reference evidence="2 4" key="1">
    <citation type="journal article" date="2014" name="ISME J.">
        <title>Trehalose/2-sulfotrehalose biosynthesis and glycine-betaine uptake are widely spread mechanisms for osmoadaptation in the Halobacteriales.</title>
        <authorList>
            <person name="Youssef N.H."/>
            <person name="Savage-Ashlock K.N."/>
            <person name="McCully A.L."/>
            <person name="Luedtke B."/>
            <person name="Shaw E.I."/>
            <person name="Hoff W.D."/>
            <person name="Elshahed M.S."/>
        </authorList>
    </citation>
    <scope>NUCLEOTIDE SEQUENCE [LARGE SCALE GENOMIC DNA]</scope>
    <source>
        <strain evidence="2 4">DX253</strain>
    </source>
</reference>
<feature type="compositionally biased region" description="Acidic residues" evidence="1">
    <location>
        <begin position="184"/>
        <end position="197"/>
    </location>
</feature>
<dbReference type="OrthoDB" id="165520at2157"/>
<feature type="region of interest" description="Disordered" evidence="1">
    <location>
        <begin position="171"/>
        <end position="209"/>
    </location>
</feature>
<organism evidence="2 4">
    <name type="scientific">Haladaptatus paucihalophilus DX253</name>
    <dbReference type="NCBI Taxonomy" id="797209"/>
    <lineage>
        <taxon>Archaea</taxon>
        <taxon>Methanobacteriati</taxon>
        <taxon>Methanobacteriota</taxon>
        <taxon>Stenosarchaea group</taxon>
        <taxon>Halobacteria</taxon>
        <taxon>Halobacteriales</taxon>
        <taxon>Haladaptataceae</taxon>
        <taxon>Haladaptatus</taxon>
    </lineage>
</organism>
<accession>E7QWR4</accession>
<proteinExistence type="predicted"/>
<gene>
    <name evidence="3" type="ORF">SAMN05444342_3625</name>
    <name evidence="2" type="ORF">ZOD2009_16261</name>
</gene>